<dbReference type="Proteomes" id="UP000270216">
    <property type="component" value="Unassembled WGS sequence"/>
</dbReference>
<gene>
    <name evidence="1" type="ORF">EJE83_24300</name>
</gene>
<protein>
    <recommendedName>
        <fullName evidence="3">GNAT family N-acetyltransferase</fullName>
    </recommendedName>
</protein>
<evidence type="ECO:0008006" key="3">
    <source>
        <dbReference type="Google" id="ProtNLM"/>
    </source>
</evidence>
<evidence type="ECO:0000313" key="1">
    <source>
        <dbReference type="EMBL" id="RSK75281.1"/>
    </source>
</evidence>
<dbReference type="SUPFAM" id="SSF55729">
    <property type="entry name" value="Acyl-CoA N-acyltransferases (Nat)"/>
    <property type="match status" value="1"/>
</dbReference>
<name>A0ABX9ZHW3_9BURK</name>
<dbReference type="EMBL" id="RWHX01000074">
    <property type="protein sequence ID" value="RSK75281.1"/>
    <property type="molecule type" value="Genomic_DNA"/>
</dbReference>
<accession>A0ABX9ZHW3</accession>
<dbReference type="RefSeq" id="WP_107337301.1">
    <property type="nucleotide sequence ID" value="NZ_PYYA01000001.1"/>
</dbReference>
<evidence type="ECO:0000313" key="2">
    <source>
        <dbReference type="Proteomes" id="UP000270216"/>
    </source>
</evidence>
<proteinExistence type="predicted"/>
<keyword evidence="2" id="KW-1185">Reference proteome</keyword>
<reference evidence="1 2" key="1">
    <citation type="submission" date="2018-12" db="EMBL/GenBank/DDBJ databases">
        <title>Whole genome sequence of a Pandoraea apista isolate from a patient with cystic fibrosis.</title>
        <authorList>
            <person name="Kenna D.T."/>
            <person name="Turton J.F."/>
        </authorList>
    </citation>
    <scope>NUCLEOTIDE SEQUENCE [LARGE SCALE GENOMIC DNA]</scope>
    <source>
        <strain evidence="1 2">Pa13324</strain>
    </source>
</reference>
<sequence>MQISPYRASDMHELMIQPAQAAMRPLLLANGYPEALEPLESFTGRIDGRVVACAGFFTLWEGNVRGWALIAGDIGPIGMLALHRAVRRAIDASPARRIEVEVDTQFPQAHRWVKMLGGFEWEGTMRKYSPEGRDTDRYARVR</sequence>
<organism evidence="1 2">
    <name type="scientific">Pandoraea apista</name>
    <dbReference type="NCBI Taxonomy" id="93218"/>
    <lineage>
        <taxon>Bacteria</taxon>
        <taxon>Pseudomonadati</taxon>
        <taxon>Pseudomonadota</taxon>
        <taxon>Betaproteobacteria</taxon>
        <taxon>Burkholderiales</taxon>
        <taxon>Burkholderiaceae</taxon>
        <taxon>Pandoraea</taxon>
    </lineage>
</organism>
<dbReference type="InterPro" id="IPR016181">
    <property type="entry name" value="Acyl_CoA_acyltransferase"/>
</dbReference>
<comment type="caution">
    <text evidence="1">The sequence shown here is derived from an EMBL/GenBank/DDBJ whole genome shotgun (WGS) entry which is preliminary data.</text>
</comment>